<evidence type="ECO:0000256" key="3">
    <source>
        <dbReference type="ARBA" id="ARBA00023069"/>
    </source>
</evidence>
<comment type="caution">
    <text evidence="6">The sequence shown here is derived from an EMBL/GenBank/DDBJ whole genome shotgun (WGS) entry which is preliminary data.</text>
</comment>
<evidence type="ECO:0000256" key="4">
    <source>
        <dbReference type="ARBA" id="ARBA00023273"/>
    </source>
</evidence>
<feature type="coiled-coil region" evidence="5">
    <location>
        <begin position="24"/>
        <end position="51"/>
    </location>
</feature>
<keyword evidence="7" id="KW-1185">Reference proteome</keyword>
<reference evidence="6" key="1">
    <citation type="submission" date="2021-01" db="EMBL/GenBank/DDBJ databases">
        <title>A chromosome-scale assembly of European eel, Anguilla anguilla.</title>
        <authorList>
            <person name="Henkel C."/>
            <person name="Jong-Raadsen S.A."/>
            <person name="Dufour S."/>
            <person name="Weltzien F.-A."/>
            <person name="Palstra A.P."/>
            <person name="Pelster B."/>
            <person name="Spaink H.P."/>
            <person name="Van Den Thillart G.E."/>
            <person name="Jansen H."/>
            <person name="Zahm M."/>
            <person name="Klopp C."/>
            <person name="Cedric C."/>
            <person name="Louis A."/>
            <person name="Berthelot C."/>
            <person name="Parey E."/>
            <person name="Roest Crollius H."/>
            <person name="Montfort J."/>
            <person name="Robinson-Rechavi M."/>
            <person name="Bucao C."/>
            <person name="Bouchez O."/>
            <person name="Gislard M."/>
            <person name="Lluch J."/>
            <person name="Milhes M."/>
            <person name="Lampietro C."/>
            <person name="Lopez Roques C."/>
            <person name="Donnadieu C."/>
            <person name="Braasch I."/>
            <person name="Desvignes T."/>
            <person name="Postlethwait J."/>
            <person name="Bobe J."/>
            <person name="Guiguen Y."/>
            <person name="Dirks R."/>
        </authorList>
    </citation>
    <scope>NUCLEOTIDE SEQUENCE</scope>
    <source>
        <strain evidence="6">Tag_6206</strain>
        <tissue evidence="6">Liver</tissue>
    </source>
</reference>
<dbReference type="GO" id="GO:0070286">
    <property type="term" value="P:axonemal dynein complex assembly"/>
    <property type="evidence" value="ECO:0007669"/>
    <property type="project" value="InterPro"/>
</dbReference>
<keyword evidence="3" id="KW-0969">Cilium</keyword>
<accession>A0A9D3RN03</accession>
<protein>
    <submittedName>
        <fullName evidence="6">Uncharacterized protein</fullName>
    </submittedName>
</protein>
<dbReference type="GO" id="GO:0003352">
    <property type="term" value="P:regulation of cilium movement"/>
    <property type="evidence" value="ECO:0007669"/>
    <property type="project" value="TreeGrafter"/>
</dbReference>
<dbReference type="AlphaFoldDB" id="A0A9D3RN03"/>
<gene>
    <name evidence="6" type="ORF">ANANG_G00252390</name>
</gene>
<dbReference type="InterPro" id="IPR039750">
    <property type="entry name" value="DRC1/DRC2"/>
</dbReference>
<keyword evidence="4" id="KW-0966">Cell projection</keyword>
<comment type="subcellular location">
    <subcellularLocation>
        <location evidence="1">Cytoplasm</location>
        <location evidence="1">Cytoskeleton</location>
        <location evidence="1">Flagellum axoneme</location>
    </subcellularLocation>
</comment>
<keyword evidence="2" id="KW-0282">Flagellum</keyword>
<dbReference type="EMBL" id="JAFIRN010000014">
    <property type="protein sequence ID" value="KAG5836231.1"/>
    <property type="molecule type" value="Genomic_DNA"/>
</dbReference>
<proteinExistence type="predicted"/>
<dbReference type="Proteomes" id="UP001044222">
    <property type="component" value="Chromosome 14"/>
</dbReference>
<evidence type="ECO:0000256" key="1">
    <source>
        <dbReference type="ARBA" id="ARBA00004611"/>
    </source>
</evidence>
<keyword evidence="5" id="KW-0175">Coiled coil</keyword>
<dbReference type="GO" id="GO:0005858">
    <property type="term" value="C:axonemal dynein complex"/>
    <property type="evidence" value="ECO:0007669"/>
    <property type="project" value="InterPro"/>
</dbReference>
<evidence type="ECO:0000313" key="6">
    <source>
        <dbReference type="EMBL" id="KAG5836231.1"/>
    </source>
</evidence>
<dbReference type="PANTHER" id="PTHR21625">
    <property type="entry name" value="NYD-SP28 PROTEIN"/>
    <property type="match status" value="1"/>
</dbReference>
<dbReference type="GO" id="GO:0060285">
    <property type="term" value="P:cilium-dependent cell motility"/>
    <property type="evidence" value="ECO:0007669"/>
    <property type="project" value="TreeGrafter"/>
</dbReference>
<evidence type="ECO:0000313" key="7">
    <source>
        <dbReference type="Proteomes" id="UP001044222"/>
    </source>
</evidence>
<evidence type="ECO:0000256" key="2">
    <source>
        <dbReference type="ARBA" id="ARBA00022846"/>
    </source>
</evidence>
<dbReference type="PANTHER" id="PTHR21625:SF0">
    <property type="entry name" value="DYNEIN REGULATORY COMPLEX SUBUNIT 2"/>
    <property type="match status" value="1"/>
</dbReference>
<sequence length="311" mass="34806">MLSRLSLQSMEEKNALRVQLEGEVEEMWRQLQEATRSYREATEEHRAACEALRARDQLSSREIQAQMKRLQKMQESCVALRAWMSATQREREKVAARDLRGAEGDRQAAGAEEMGSVHAQHRSALSRLTLHSSNAAKKLQGVIAKAMQDYAGLEGMWQRWGRVELDRLCLQREKAALAQENLRLRALLRQYLNGLVVSDDALRQDGTLLTVSRSVQSRRPRPPAAPARPRAAAHALGPAPLAVRLAARHDRSVPRGADHVTEAATQTISHLSCQSLLWAASADPSVGERSRPIRICLCILFHDLIMFRASC</sequence>
<evidence type="ECO:0000256" key="5">
    <source>
        <dbReference type="SAM" id="Coils"/>
    </source>
</evidence>
<organism evidence="6 7">
    <name type="scientific">Anguilla anguilla</name>
    <name type="common">European freshwater eel</name>
    <name type="synonym">Muraena anguilla</name>
    <dbReference type="NCBI Taxonomy" id="7936"/>
    <lineage>
        <taxon>Eukaryota</taxon>
        <taxon>Metazoa</taxon>
        <taxon>Chordata</taxon>
        <taxon>Craniata</taxon>
        <taxon>Vertebrata</taxon>
        <taxon>Euteleostomi</taxon>
        <taxon>Actinopterygii</taxon>
        <taxon>Neopterygii</taxon>
        <taxon>Teleostei</taxon>
        <taxon>Anguilliformes</taxon>
        <taxon>Anguillidae</taxon>
        <taxon>Anguilla</taxon>
    </lineage>
</organism>
<name>A0A9D3RN03_ANGAN</name>